<evidence type="ECO:0000256" key="8">
    <source>
        <dbReference type="PIRSR" id="PIRSR019663-1"/>
    </source>
</evidence>
<dbReference type="CDD" id="cd21115">
    <property type="entry name" value="legumain_C"/>
    <property type="match status" value="1"/>
</dbReference>
<dbReference type="PRINTS" id="PR00776">
    <property type="entry name" value="HEMOGLOBNASE"/>
</dbReference>
<reference evidence="9" key="3">
    <citation type="submission" date="2025-09" db="UniProtKB">
        <authorList>
            <consortium name="Ensembl"/>
        </authorList>
    </citation>
    <scope>IDENTIFICATION</scope>
</reference>
<keyword evidence="10" id="KW-1185">Reference proteome</keyword>
<proteinExistence type="inferred from homology"/>
<dbReference type="OMA" id="SKQWVLL"/>
<dbReference type="Gene3D" id="1.10.132.130">
    <property type="match status" value="1"/>
</dbReference>
<comment type="similarity">
    <text evidence="2">Belongs to the peptidase C13 family.</text>
</comment>
<dbReference type="EC" id="3.4.22.34" evidence="3"/>
<evidence type="ECO:0000256" key="2">
    <source>
        <dbReference type="ARBA" id="ARBA00009941"/>
    </source>
</evidence>
<evidence type="ECO:0000256" key="4">
    <source>
        <dbReference type="ARBA" id="ARBA00022670"/>
    </source>
</evidence>
<dbReference type="GeneID" id="108429239"/>
<evidence type="ECO:0000256" key="3">
    <source>
        <dbReference type="ARBA" id="ARBA00012628"/>
    </source>
</evidence>
<feature type="active site" evidence="8">
    <location>
        <position position="129"/>
    </location>
</feature>
<reference evidence="9" key="2">
    <citation type="submission" date="2025-08" db="UniProtKB">
        <authorList>
            <consortium name="Ensembl"/>
        </authorList>
    </citation>
    <scope>IDENTIFICATION</scope>
</reference>
<dbReference type="PANTHER" id="PTHR12000">
    <property type="entry name" value="HEMOGLOBINASE FAMILY MEMBER"/>
    <property type="match status" value="1"/>
</dbReference>
<dbReference type="GeneTree" id="ENSGT00940000154782"/>
<dbReference type="OrthoDB" id="192611at2759"/>
<keyword evidence="5" id="KW-0732">Signal</keyword>
<dbReference type="GO" id="GO:0005773">
    <property type="term" value="C:vacuole"/>
    <property type="evidence" value="ECO:0007669"/>
    <property type="project" value="GOC"/>
</dbReference>
<dbReference type="InterPro" id="IPR001096">
    <property type="entry name" value="Peptidase_C13"/>
</dbReference>
<evidence type="ECO:0000256" key="7">
    <source>
        <dbReference type="ARBA" id="ARBA00022807"/>
    </source>
</evidence>
<dbReference type="PANTHER" id="PTHR12000:SF21">
    <property type="entry name" value="LEGUMAIN-RELATED"/>
    <property type="match status" value="1"/>
</dbReference>
<dbReference type="Gene3D" id="3.40.50.1460">
    <property type="match status" value="1"/>
</dbReference>
<sequence length="415" mass="47253">MGSTQSKHWVLLAAGAKGWDDYRHQACVCHAYQVARRNGIPDEQIVVMMYDDIAYNQENRYQGQIINVPNGPNVYQGVPKDYTGDDVSAKNFLAILRGDEAGVDKQTRGPKRVLNSGQNDTVFVYLSGHGGPGLFAFPTEDLHAFDLVDTVKKMSTRQQFSKMVIYVESCFSGSMIHHLPKNAQVYGVSAATPDEPSYACFFDEDRCTCLSNEFSSQWLLHLKMHDLNCTTFQNQFDYLKTNVRLSTPCQYGNNELSRLFISNILGCPDSRTLAASISRAERVSPTHLTPSHNVTLIIKENRIRREKDLDKKRALQRDYHKLLQTRSRFEKAVSDIAKHSCPRRGPRALSERRSLTRLEDMKKVAEHFRLTFSEWHEEQDDCCVLQHMHIFVSLIESGVDVARIKAAITHVRLHS</sequence>
<dbReference type="GO" id="GO:0051603">
    <property type="term" value="P:proteolysis involved in protein catabolic process"/>
    <property type="evidence" value="ECO:0007669"/>
    <property type="project" value="TreeGrafter"/>
</dbReference>
<dbReference type="InterPro" id="IPR046427">
    <property type="entry name" value="Legumain_prodom_sf"/>
</dbReference>
<dbReference type="RefSeq" id="XP_017556353.1">
    <property type="nucleotide sequence ID" value="XM_017700864.2"/>
</dbReference>
<evidence type="ECO:0000313" key="10">
    <source>
        <dbReference type="Proteomes" id="UP001501920"/>
    </source>
</evidence>
<accession>A0A3B4C4Y9</accession>
<dbReference type="GO" id="GO:0004197">
    <property type="term" value="F:cysteine-type endopeptidase activity"/>
    <property type="evidence" value="ECO:0007669"/>
    <property type="project" value="UniProtKB-EC"/>
</dbReference>
<dbReference type="STRING" id="42514.ENSPNAP00000005644"/>
<protein>
    <recommendedName>
        <fullName evidence="3">legumain</fullName>
        <ecNumber evidence="3">3.4.22.34</ecNumber>
    </recommendedName>
</protein>
<keyword evidence="6" id="KW-0378">Hydrolase</keyword>
<evidence type="ECO:0000256" key="5">
    <source>
        <dbReference type="ARBA" id="ARBA00022729"/>
    </source>
</evidence>
<feature type="active site" description="Nucleophile" evidence="8">
    <location>
        <position position="170"/>
    </location>
</feature>
<dbReference type="InterPro" id="IPR048501">
    <property type="entry name" value="Legum_prodom"/>
</dbReference>
<name>A0A3B4C4Y9_PYGNA</name>
<comment type="catalytic activity">
    <reaction evidence="1">
        <text>Hydrolysis of proteins and small molecule substrates at -Asn-|-Xaa- bonds.</text>
        <dbReference type="EC" id="3.4.22.34"/>
    </reaction>
</comment>
<evidence type="ECO:0000256" key="6">
    <source>
        <dbReference type="ARBA" id="ARBA00022801"/>
    </source>
</evidence>
<dbReference type="AlphaFoldDB" id="A0A3B4C4Y9"/>
<organism evidence="9 10">
    <name type="scientific">Pygocentrus nattereri</name>
    <name type="common">Red-bellied piranha</name>
    <dbReference type="NCBI Taxonomy" id="42514"/>
    <lineage>
        <taxon>Eukaryota</taxon>
        <taxon>Metazoa</taxon>
        <taxon>Chordata</taxon>
        <taxon>Craniata</taxon>
        <taxon>Vertebrata</taxon>
        <taxon>Euteleostomi</taxon>
        <taxon>Actinopterygii</taxon>
        <taxon>Neopterygii</taxon>
        <taxon>Teleostei</taxon>
        <taxon>Ostariophysi</taxon>
        <taxon>Characiformes</taxon>
        <taxon>Characoidei</taxon>
        <taxon>Pygocentrus</taxon>
    </lineage>
</organism>
<keyword evidence="7" id="KW-0788">Thiol protease</keyword>
<dbReference type="FunFam" id="3.40.50.1460:FF:000006">
    <property type="entry name" value="Legumain"/>
    <property type="match status" value="1"/>
</dbReference>
<dbReference type="GO" id="GO:0006624">
    <property type="term" value="P:vacuolar protein processing"/>
    <property type="evidence" value="ECO:0007669"/>
    <property type="project" value="TreeGrafter"/>
</dbReference>
<reference evidence="9 10" key="1">
    <citation type="submission" date="2020-10" db="EMBL/GenBank/DDBJ databases">
        <title>Pygocentrus nattereri (red-bellied piranha) genome, fPygNat1, primary haplotype.</title>
        <authorList>
            <person name="Myers G."/>
            <person name="Meyer A."/>
            <person name="Karagic N."/>
            <person name="Pippel M."/>
            <person name="Winkler S."/>
            <person name="Tracey A."/>
            <person name="Wood J."/>
            <person name="Formenti G."/>
            <person name="Howe K."/>
            <person name="Fedrigo O."/>
            <person name="Jarvis E.D."/>
        </authorList>
    </citation>
    <scope>NUCLEOTIDE SEQUENCE [LARGE SCALE GENOMIC DNA]</scope>
</reference>
<dbReference type="Pfam" id="PF01650">
    <property type="entry name" value="Peptidase_C13"/>
    <property type="match status" value="1"/>
</dbReference>
<evidence type="ECO:0000313" key="9">
    <source>
        <dbReference type="Ensembl" id="ENSPNAP00000005644.1"/>
    </source>
</evidence>
<evidence type="ECO:0000256" key="1">
    <source>
        <dbReference type="ARBA" id="ARBA00000810"/>
    </source>
</evidence>
<dbReference type="Proteomes" id="UP001501920">
    <property type="component" value="Chromosome 13"/>
</dbReference>
<dbReference type="Ensembl" id="ENSPNAT00000004986.2">
    <property type="protein sequence ID" value="ENSPNAP00000005644.1"/>
    <property type="gene ID" value="ENSPNAG00000005842.2"/>
</dbReference>
<dbReference type="PIRSF" id="PIRSF019663">
    <property type="entry name" value="Legumain"/>
    <property type="match status" value="1"/>
</dbReference>
<keyword evidence="4" id="KW-0645">Protease</keyword>